<keyword evidence="3" id="KW-1185">Reference proteome</keyword>
<accession>A0A1G4S908</accession>
<proteinExistence type="predicted"/>
<sequence length="93" mass="10337">MKVEFVLLDKNGETVQRELEPEEIEILMELEAVRLPVGPGSTPKSLTIAEAQLDLCEATPFIRVEVLDPAAAKSTDSDDDSDEEESFLDQLFK</sequence>
<dbReference type="EMBL" id="FMTT01000025">
    <property type="protein sequence ID" value="SCW65693.1"/>
    <property type="molecule type" value="Genomic_DNA"/>
</dbReference>
<feature type="compositionally biased region" description="Acidic residues" evidence="1">
    <location>
        <begin position="77"/>
        <end position="87"/>
    </location>
</feature>
<evidence type="ECO:0000313" key="3">
    <source>
        <dbReference type="Proteomes" id="UP000198601"/>
    </source>
</evidence>
<reference evidence="3" key="1">
    <citation type="submission" date="2016-10" db="EMBL/GenBank/DDBJ databases">
        <authorList>
            <person name="Varghese N."/>
            <person name="Submissions S."/>
        </authorList>
    </citation>
    <scope>NUCLEOTIDE SEQUENCE [LARGE SCALE GENOMIC DNA]</scope>
    <source>
        <strain evidence="3">CGMCC 1.8946</strain>
    </source>
</reference>
<protein>
    <submittedName>
        <fullName evidence="2">Uncharacterized protein</fullName>
    </submittedName>
</protein>
<name>A0A1G4S908_9BACL</name>
<feature type="region of interest" description="Disordered" evidence="1">
    <location>
        <begin position="70"/>
        <end position="93"/>
    </location>
</feature>
<organism evidence="2 3">
    <name type="scientific">Paenibacillus tianmuensis</name>
    <dbReference type="NCBI Taxonomy" id="624147"/>
    <lineage>
        <taxon>Bacteria</taxon>
        <taxon>Bacillati</taxon>
        <taxon>Bacillota</taxon>
        <taxon>Bacilli</taxon>
        <taxon>Bacillales</taxon>
        <taxon>Paenibacillaceae</taxon>
        <taxon>Paenibacillus</taxon>
    </lineage>
</organism>
<dbReference type="Proteomes" id="UP000198601">
    <property type="component" value="Unassembled WGS sequence"/>
</dbReference>
<evidence type="ECO:0000313" key="2">
    <source>
        <dbReference type="EMBL" id="SCW65693.1"/>
    </source>
</evidence>
<evidence type="ECO:0000256" key="1">
    <source>
        <dbReference type="SAM" id="MobiDB-lite"/>
    </source>
</evidence>
<dbReference type="AlphaFoldDB" id="A0A1G4S908"/>
<gene>
    <name evidence="2" type="ORF">SAMN04487970_102525</name>
</gene>